<comment type="caution">
    <text evidence="4">The sequence shown here is derived from an EMBL/GenBank/DDBJ whole genome shotgun (WGS) entry which is preliminary data.</text>
</comment>
<keyword evidence="1 4" id="KW-0808">Transferase</keyword>
<dbReference type="EMBL" id="JAMOIM010000015">
    <property type="protein sequence ID" value="MCW6510387.1"/>
    <property type="molecule type" value="Genomic_DNA"/>
</dbReference>
<evidence type="ECO:0000313" key="4">
    <source>
        <dbReference type="EMBL" id="MCW6510387.1"/>
    </source>
</evidence>
<dbReference type="Gene3D" id="3.40.630.30">
    <property type="match status" value="1"/>
</dbReference>
<dbReference type="InterPro" id="IPR000182">
    <property type="entry name" value="GNAT_dom"/>
</dbReference>
<dbReference type="Pfam" id="PF00583">
    <property type="entry name" value="Acetyltransf_1"/>
    <property type="match status" value="1"/>
</dbReference>
<dbReference type="PANTHER" id="PTHR43877">
    <property type="entry name" value="AMINOALKYLPHOSPHONATE N-ACETYLTRANSFERASE-RELATED-RELATED"/>
    <property type="match status" value="1"/>
</dbReference>
<dbReference type="CDD" id="cd04301">
    <property type="entry name" value="NAT_SF"/>
    <property type="match status" value="1"/>
</dbReference>
<evidence type="ECO:0000313" key="5">
    <source>
        <dbReference type="Proteomes" id="UP001165667"/>
    </source>
</evidence>
<dbReference type="InterPro" id="IPR016181">
    <property type="entry name" value="Acyl_CoA_acyltransferase"/>
</dbReference>
<name>A0AA41Z018_9HYPH</name>
<proteinExistence type="predicted"/>
<evidence type="ECO:0000259" key="3">
    <source>
        <dbReference type="PROSITE" id="PS51186"/>
    </source>
</evidence>
<organism evidence="4 5">
    <name type="scientific">Lichenifustis flavocetrariae</name>
    <dbReference type="NCBI Taxonomy" id="2949735"/>
    <lineage>
        <taxon>Bacteria</taxon>
        <taxon>Pseudomonadati</taxon>
        <taxon>Pseudomonadota</taxon>
        <taxon>Alphaproteobacteria</taxon>
        <taxon>Hyphomicrobiales</taxon>
        <taxon>Lichenihabitantaceae</taxon>
        <taxon>Lichenifustis</taxon>
    </lineage>
</organism>
<keyword evidence="2 4" id="KW-0012">Acyltransferase</keyword>
<reference evidence="4" key="1">
    <citation type="submission" date="2022-05" db="EMBL/GenBank/DDBJ databases">
        <authorList>
            <person name="Pankratov T."/>
        </authorList>
    </citation>
    <scope>NUCLEOTIDE SEQUENCE</scope>
    <source>
        <strain evidence="4">BP6-180914</strain>
    </source>
</reference>
<dbReference type="RefSeq" id="WP_282586762.1">
    <property type="nucleotide sequence ID" value="NZ_JAMOIM010000015.1"/>
</dbReference>
<feature type="domain" description="N-acetyltransferase" evidence="3">
    <location>
        <begin position="14"/>
        <end position="160"/>
    </location>
</feature>
<keyword evidence="5" id="KW-1185">Reference proteome</keyword>
<dbReference type="AlphaFoldDB" id="A0AA41Z018"/>
<dbReference type="PROSITE" id="PS51186">
    <property type="entry name" value="GNAT"/>
    <property type="match status" value="1"/>
</dbReference>
<accession>A0AA41Z018</accession>
<sequence>MVSPAAPRSMAGAARIRAATLADLDAVEALETTVFHSDQLSRRSLRYYIGTPTARFLVLEATGAIVGDAILAFRRGSRLARLYSIAIHPDQAGRGHGGRLLAACEAAAAEHSRTIMRLEVRADNQPAIQLYRKAGYHEFGHYPDYYEDGTAALRFEKEIAPPGGRSSERTP</sequence>
<dbReference type="GO" id="GO:0016747">
    <property type="term" value="F:acyltransferase activity, transferring groups other than amino-acyl groups"/>
    <property type="evidence" value="ECO:0007669"/>
    <property type="project" value="InterPro"/>
</dbReference>
<dbReference type="Proteomes" id="UP001165667">
    <property type="component" value="Unassembled WGS sequence"/>
</dbReference>
<evidence type="ECO:0000256" key="2">
    <source>
        <dbReference type="ARBA" id="ARBA00023315"/>
    </source>
</evidence>
<dbReference type="EC" id="2.3.1.-" evidence="4"/>
<dbReference type="SUPFAM" id="SSF55729">
    <property type="entry name" value="Acyl-CoA N-acyltransferases (Nat)"/>
    <property type="match status" value="1"/>
</dbReference>
<protein>
    <submittedName>
        <fullName evidence="4">GNAT family N-acetyltransferase</fullName>
        <ecNumber evidence="4">2.3.1.-</ecNumber>
    </submittedName>
</protein>
<evidence type="ECO:0000256" key="1">
    <source>
        <dbReference type="ARBA" id="ARBA00022679"/>
    </source>
</evidence>
<gene>
    <name evidence="4" type="ORF">M8523_20420</name>
</gene>
<dbReference type="InterPro" id="IPR050832">
    <property type="entry name" value="Bact_Acetyltransf"/>
</dbReference>